<name>A0A3A4KQM9_9NOCA</name>
<sequence>MNRIARVGLLIVLGGIGIGAAAGNAAADRTGIIVGYQACQDTARAYQKAGYTAYRFQLQGDSYQVDYHRSGQSGLPSTGSFG</sequence>
<proteinExistence type="predicted"/>
<dbReference type="AlphaFoldDB" id="A0A3A4KQM9"/>
<accession>A0A3A4KQM9</accession>
<organism evidence="1 2">
    <name type="scientific">Nocardia panacis</name>
    <dbReference type="NCBI Taxonomy" id="2340916"/>
    <lineage>
        <taxon>Bacteria</taxon>
        <taxon>Bacillati</taxon>
        <taxon>Actinomycetota</taxon>
        <taxon>Actinomycetes</taxon>
        <taxon>Mycobacteriales</taxon>
        <taxon>Nocardiaceae</taxon>
        <taxon>Nocardia</taxon>
    </lineage>
</organism>
<reference evidence="1 2" key="1">
    <citation type="submission" date="2018-09" db="EMBL/GenBank/DDBJ databases">
        <title>YIM PH21274 draft genome.</title>
        <authorList>
            <person name="Miao C."/>
        </authorList>
    </citation>
    <scope>NUCLEOTIDE SEQUENCE [LARGE SCALE GENOMIC DNA]</scope>
    <source>
        <strain evidence="1 2">YIM PH 21724</strain>
    </source>
</reference>
<evidence type="ECO:0000313" key="1">
    <source>
        <dbReference type="EMBL" id="RJO77995.1"/>
    </source>
</evidence>
<evidence type="ECO:0000313" key="2">
    <source>
        <dbReference type="Proteomes" id="UP000266677"/>
    </source>
</evidence>
<gene>
    <name evidence="1" type="ORF">D5S18_06940</name>
</gene>
<comment type="caution">
    <text evidence="1">The sequence shown here is derived from an EMBL/GenBank/DDBJ whole genome shotgun (WGS) entry which is preliminary data.</text>
</comment>
<dbReference type="Proteomes" id="UP000266677">
    <property type="component" value="Unassembled WGS sequence"/>
</dbReference>
<dbReference type="EMBL" id="QZFU01000014">
    <property type="protein sequence ID" value="RJO77995.1"/>
    <property type="molecule type" value="Genomic_DNA"/>
</dbReference>
<protein>
    <submittedName>
        <fullName evidence="1">Uncharacterized protein</fullName>
    </submittedName>
</protein>
<keyword evidence="2" id="KW-1185">Reference proteome</keyword>